<sequence>MGELRRVRPPWSVGPGALAGPRDSLMYGAWSGLRRTRLEEEGAGPHIWRFLGPAESGLVKGVPCADVPVCLWSRCRNPSQEWGQACAAPKALDQPRITTLPPVLERHEARERSLRPVLQRPESRATRKGPALWSKTGPFPGGHNGRGLPLSHAL</sequence>
<organism evidence="2 3">
    <name type="scientific">Rangifer tarandus platyrhynchus</name>
    <name type="common">Svalbard reindeer</name>
    <dbReference type="NCBI Taxonomy" id="3082113"/>
    <lineage>
        <taxon>Eukaryota</taxon>
        <taxon>Metazoa</taxon>
        <taxon>Chordata</taxon>
        <taxon>Craniata</taxon>
        <taxon>Vertebrata</taxon>
        <taxon>Euteleostomi</taxon>
        <taxon>Mammalia</taxon>
        <taxon>Eutheria</taxon>
        <taxon>Laurasiatheria</taxon>
        <taxon>Artiodactyla</taxon>
        <taxon>Ruminantia</taxon>
        <taxon>Pecora</taxon>
        <taxon>Cervidae</taxon>
        <taxon>Odocoileinae</taxon>
        <taxon>Rangifer</taxon>
    </lineage>
</organism>
<evidence type="ECO:0000256" key="1">
    <source>
        <dbReference type="SAM" id="MobiDB-lite"/>
    </source>
</evidence>
<evidence type="ECO:0000313" key="3">
    <source>
        <dbReference type="Proteomes" id="UP001176941"/>
    </source>
</evidence>
<evidence type="ECO:0000313" key="2">
    <source>
        <dbReference type="EMBL" id="CAI9164318.1"/>
    </source>
</evidence>
<keyword evidence="3" id="KW-1185">Reference proteome</keyword>
<gene>
    <name evidence="2" type="ORF">MRATA1EN1_LOCUS13280</name>
</gene>
<reference evidence="2" key="1">
    <citation type="submission" date="2023-04" db="EMBL/GenBank/DDBJ databases">
        <authorList>
            <consortium name="ELIXIR-Norway"/>
        </authorList>
    </citation>
    <scope>NUCLEOTIDE SEQUENCE [LARGE SCALE GENOMIC DNA]</scope>
</reference>
<feature type="region of interest" description="Disordered" evidence="1">
    <location>
        <begin position="108"/>
        <end position="154"/>
    </location>
</feature>
<accession>A0ABN8YRV8</accession>
<dbReference type="EMBL" id="OX459958">
    <property type="protein sequence ID" value="CAI9164318.1"/>
    <property type="molecule type" value="Genomic_DNA"/>
</dbReference>
<proteinExistence type="predicted"/>
<dbReference type="Proteomes" id="UP001176941">
    <property type="component" value="Chromosome 22"/>
</dbReference>
<name>A0ABN8YRV8_RANTA</name>
<protein>
    <submittedName>
        <fullName evidence="2">Uncharacterized protein</fullName>
    </submittedName>
</protein>